<name>A0A5Q2RL18_9ACTN</name>
<evidence type="ECO:0000259" key="1">
    <source>
        <dbReference type="Pfam" id="PF01494"/>
    </source>
</evidence>
<dbReference type="PRINTS" id="PR00368">
    <property type="entry name" value="FADPNR"/>
</dbReference>
<dbReference type="InterPro" id="IPR011777">
    <property type="entry name" value="Geranylgeranyl_Rdtase_fam"/>
</dbReference>
<sequence>MGQAGPVERRDIAIIGAGPAGCAAAIRAARGGARVVVFEKGPYGRDKVCGDGLTPRAVGALRELKVEPEEAHRIDGLRMIAGRTTRELAWPTTSRFPDHGAVLPRRRLDAHLADAAQEAGAEILWETAATPVLDDSGRVTGVEAADGRRWDADLVILAAGAPGAAARLLGADRMADEPFGLAIRTYVPSPRHDDRHLEACLTLTDDHGVAVPGYGWMFPAGDGTVNIGVGALSTMKGFTRLNLNRLLDSYSQMVRESWDIGEPLERPRAWRLPMSAQHRHGPGWLAVGDAAGLVNPMNGEGIDYGLESGILAADLHLESPATAPARYDAEIGERFDAFLRTGRRFSFLIGHPWILRNGLRVAVGTQVAADITLAVMGNLVDSETPGAAGRVLRLADRALATADPLLRRTRAAR</sequence>
<dbReference type="PANTHER" id="PTHR42685:SF22">
    <property type="entry name" value="CONDITIONED MEDIUM FACTOR RECEPTOR 1"/>
    <property type="match status" value="1"/>
</dbReference>
<dbReference type="KEGG" id="atq:GH723_11240"/>
<evidence type="ECO:0000313" key="2">
    <source>
        <dbReference type="EMBL" id="QGG95622.1"/>
    </source>
</evidence>
<evidence type="ECO:0000313" key="3">
    <source>
        <dbReference type="Proteomes" id="UP000334019"/>
    </source>
</evidence>
<dbReference type="EMBL" id="CP045851">
    <property type="protein sequence ID" value="QGG95622.1"/>
    <property type="molecule type" value="Genomic_DNA"/>
</dbReference>
<reference evidence="2 3" key="1">
    <citation type="submission" date="2019-11" db="EMBL/GenBank/DDBJ databases">
        <authorList>
            <person name="He Y."/>
        </authorList>
    </citation>
    <scope>NUCLEOTIDE SEQUENCE [LARGE SCALE GENOMIC DNA]</scope>
    <source>
        <strain evidence="2 3">SCSIO 58843</strain>
    </source>
</reference>
<keyword evidence="3" id="KW-1185">Reference proteome</keyword>
<dbReference type="Proteomes" id="UP000334019">
    <property type="component" value="Chromosome"/>
</dbReference>
<dbReference type="AlphaFoldDB" id="A0A5Q2RL18"/>
<accession>A0A5Q2RL18</accession>
<protein>
    <submittedName>
        <fullName evidence="2">Geranylgeranyl reductase family protein</fullName>
    </submittedName>
</protein>
<organism evidence="2 3">
    <name type="scientific">Actinomarinicola tropica</name>
    <dbReference type="NCBI Taxonomy" id="2789776"/>
    <lineage>
        <taxon>Bacteria</taxon>
        <taxon>Bacillati</taxon>
        <taxon>Actinomycetota</taxon>
        <taxon>Acidimicrobiia</taxon>
        <taxon>Acidimicrobiales</taxon>
        <taxon>Iamiaceae</taxon>
        <taxon>Actinomarinicola</taxon>
    </lineage>
</organism>
<feature type="domain" description="FAD-binding" evidence="1">
    <location>
        <begin position="11"/>
        <end position="306"/>
    </location>
</feature>
<dbReference type="PRINTS" id="PR00411">
    <property type="entry name" value="PNDRDTASEI"/>
</dbReference>
<dbReference type="InterPro" id="IPR036188">
    <property type="entry name" value="FAD/NAD-bd_sf"/>
</dbReference>
<gene>
    <name evidence="2" type="ORF">GH723_11240</name>
</gene>
<dbReference type="Gene3D" id="3.50.50.60">
    <property type="entry name" value="FAD/NAD(P)-binding domain"/>
    <property type="match status" value="1"/>
</dbReference>
<dbReference type="NCBIfam" id="TIGR02032">
    <property type="entry name" value="GG-red-SF"/>
    <property type="match status" value="1"/>
</dbReference>
<dbReference type="PANTHER" id="PTHR42685">
    <property type="entry name" value="GERANYLGERANYL DIPHOSPHATE REDUCTASE"/>
    <property type="match status" value="1"/>
</dbReference>
<dbReference type="GO" id="GO:0071949">
    <property type="term" value="F:FAD binding"/>
    <property type="evidence" value="ECO:0007669"/>
    <property type="project" value="InterPro"/>
</dbReference>
<dbReference type="SUPFAM" id="SSF51905">
    <property type="entry name" value="FAD/NAD(P)-binding domain"/>
    <property type="match status" value="1"/>
</dbReference>
<dbReference type="InterPro" id="IPR002938">
    <property type="entry name" value="FAD-bd"/>
</dbReference>
<proteinExistence type="predicted"/>
<dbReference type="InterPro" id="IPR050407">
    <property type="entry name" value="Geranylgeranyl_reductase"/>
</dbReference>
<dbReference type="Pfam" id="PF01494">
    <property type="entry name" value="FAD_binding_3"/>
    <property type="match status" value="1"/>
</dbReference>
<dbReference type="GO" id="GO:0016628">
    <property type="term" value="F:oxidoreductase activity, acting on the CH-CH group of donors, NAD or NADP as acceptor"/>
    <property type="evidence" value="ECO:0007669"/>
    <property type="project" value="InterPro"/>
</dbReference>